<protein>
    <submittedName>
        <fullName evidence="3">Phage-associated protein, HI1409 family</fullName>
    </submittedName>
</protein>
<dbReference type="PATRIC" id="fig|537010.4.peg.387"/>
<dbReference type="HOGENOM" id="CLU_027488_2_0_9"/>
<evidence type="ECO:0000256" key="1">
    <source>
        <dbReference type="SAM" id="MobiDB-lite"/>
    </source>
</evidence>
<gene>
    <name evidence="3" type="ORF">HMPREF0322_00411</name>
</gene>
<evidence type="ECO:0000259" key="2">
    <source>
        <dbReference type="Pfam" id="PF06381"/>
    </source>
</evidence>
<feature type="region of interest" description="Disordered" evidence="1">
    <location>
        <begin position="1"/>
        <end position="23"/>
    </location>
</feature>
<dbReference type="InterPro" id="IPR006445">
    <property type="entry name" value="Phage-assoc_HI1409"/>
</dbReference>
<dbReference type="Proteomes" id="UP000004416">
    <property type="component" value="Unassembled WGS sequence"/>
</dbReference>
<dbReference type="NCBIfam" id="TIGR01555">
    <property type="entry name" value="phge_rel_HI1409"/>
    <property type="match status" value="1"/>
</dbReference>
<name>G9XHI6_DESHA</name>
<sequence length="609" mass="69456">MSKKDRHRANAQPRQQPQPPRGITMDAFQNVLARMGYGTPNFIESTSYPMTRLTKDYSLMNSLYRSHWVVRRIIDVIPEDMCKNWYSISSQMRPEFMDRLTKLERQTSVKAKILEGLKWGRLYGGAAAILMIDGHEGALDQPLDYDTIMLGAFKGLLVLDRWSGIYPETQLVTDPSDPEFGLPDMYQITSESIQGTIRVHHSRLLRFIGRELPFWEKQAETYWGASEIEHTFDELKKRDNTSWNIAQLVFLANLRVLKMDDLGQALSLGNEKAQKDLYNVVQAQNWLMNNFGMYLLDNKDDFDTKQYSFSGLSEIYEGFMMDVAGAAEIPVTKLFGRSPAGLNATGESDMQNYYDTIEEKQEAYLRPVLAKLLPVMCVSEFGGIPDDIDIKFNPVRRPSDKEKSDLAGSTTSAVIEAFNAGIVSHKTSLRELRLMSDITGLWSNITDEEIERASDEAEPGGDMPPDLMGPGPNPFYKPSVDDTDSKRTFDAKAYSDNFAVQAISDLHKKLGYDSENPPCLVANAEGDYGKVWAQIWSTGMDWNCYYYMLSSEENKPHLIAIWQEEINKPILQVKSDDIPKQLHGKKEYPKNLWQQTVNKWVSKRDKNKR</sequence>
<evidence type="ECO:0000313" key="4">
    <source>
        <dbReference type="Proteomes" id="UP000004416"/>
    </source>
</evidence>
<dbReference type="AlphaFoldDB" id="G9XHI6"/>
<feature type="domain" description="Anti-CBASS protein Acb1-like N-terminal" evidence="2">
    <location>
        <begin position="61"/>
        <end position="413"/>
    </location>
</feature>
<reference evidence="3 4" key="1">
    <citation type="submission" date="2011-08" db="EMBL/GenBank/DDBJ databases">
        <authorList>
            <person name="Weinstock G."/>
            <person name="Sodergren E."/>
            <person name="Clifton S."/>
            <person name="Fulton L."/>
            <person name="Fulton B."/>
            <person name="Courtney L."/>
            <person name="Fronick C."/>
            <person name="Harrison M."/>
            <person name="Strong C."/>
            <person name="Farmer C."/>
            <person name="Delahaunty K."/>
            <person name="Markovic C."/>
            <person name="Hall O."/>
            <person name="Minx P."/>
            <person name="Tomlinson C."/>
            <person name="Mitreva M."/>
            <person name="Hou S."/>
            <person name="Chen J."/>
            <person name="Wollam A."/>
            <person name="Pepin K.H."/>
            <person name="Johnson M."/>
            <person name="Bhonagiri V."/>
            <person name="Zhang X."/>
            <person name="Suruliraj S."/>
            <person name="Warren W."/>
            <person name="Chinwalla A."/>
            <person name="Mardis E.R."/>
            <person name="Wilson R.K."/>
        </authorList>
    </citation>
    <scope>NUCLEOTIDE SEQUENCE [LARGE SCALE GENOMIC DNA]</scope>
    <source>
        <strain evidence="3 4">DP7</strain>
    </source>
</reference>
<evidence type="ECO:0000313" key="3">
    <source>
        <dbReference type="EMBL" id="EHL08988.1"/>
    </source>
</evidence>
<dbReference type="EMBL" id="AFZX01000010">
    <property type="protein sequence ID" value="EHL08988.1"/>
    <property type="molecule type" value="Genomic_DNA"/>
</dbReference>
<comment type="caution">
    <text evidence="3">The sequence shown here is derived from an EMBL/GenBank/DDBJ whole genome shotgun (WGS) entry which is preliminary data.</text>
</comment>
<proteinExistence type="predicted"/>
<accession>G9XHI6</accession>
<dbReference type="InterPro" id="IPR024459">
    <property type="entry name" value="Acb1-like_N"/>
</dbReference>
<dbReference type="RefSeq" id="WP_005808528.1">
    <property type="nucleotide sequence ID" value="NZ_JH414441.1"/>
</dbReference>
<dbReference type="Pfam" id="PF06381">
    <property type="entry name" value="Phage_portal_3"/>
    <property type="match status" value="1"/>
</dbReference>
<organism evidence="3 4">
    <name type="scientific">Desulfitobacterium hafniense DP7</name>
    <dbReference type="NCBI Taxonomy" id="537010"/>
    <lineage>
        <taxon>Bacteria</taxon>
        <taxon>Bacillati</taxon>
        <taxon>Bacillota</taxon>
        <taxon>Clostridia</taxon>
        <taxon>Eubacteriales</taxon>
        <taxon>Desulfitobacteriaceae</taxon>
        <taxon>Desulfitobacterium</taxon>
    </lineage>
</organism>